<dbReference type="Pfam" id="PF13525">
    <property type="entry name" value="YfiO"/>
    <property type="match status" value="1"/>
</dbReference>
<feature type="domain" description="Outer membrane lipoprotein BamD-like" evidence="4">
    <location>
        <begin position="157"/>
        <end position="276"/>
    </location>
</feature>
<name>A0A532V5A2_UNCL8</name>
<protein>
    <submittedName>
        <fullName evidence="5">Tol-pal system protein YbgF</fullName>
    </submittedName>
</protein>
<accession>A0A532V5A2</accession>
<comment type="caution">
    <text evidence="5">The sequence shown here is derived from an EMBL/GenBank/DDBJ whole genome shotgun (WGS) entry which is preliminary data.</text>
</comment>
<dbReference type="NCBIfam" id="TIGR02795">
    <property type="entry name" value="tol_pal_ybgF"/>
    <property type="match status" value="1"/>
</dbReference>
<feature type="transmembrane region" description="Helical" evidence="3">
    <location>
        <begin position="20"/>
        <end position="38"/>
    </location>
</feature>
<evidence type="ECO:0000259" key="4">
    <source>
        <dbReference type="Pfam" id="PF13525"/>
    </source>
</evidence>
<evidence type="ECO:0000256" key="1">
    <source>
        <dbReference type="ARBA" id="ARBA00022729"/>
    </source>
</evidence>
<dbReference type="InterPro" id="IPR011990">
    <property type="entry name" value="TPR-like_helical_dom_sf"/>
</dbReference>
<dbReference type="AlphaFoldDB" id="A0A532V5A2"/>
<organism evidence="5">
    <name type="scientific">candidate division LCP-89 bacterium B3_LCP</name>
    <dbReference type="NCBI Taxonomy" id="2012998"/>
    <lineage>
        <taxon>Bacteria</taxon>
        <taxon>Pseudomonadati</taxon>
        <taxon>Bacteria division LCP-89</taxon>
    </lineage>
</organism>
<proteinExistence type="inferred from homology"/>
<evidence type="ECO:0000256" key="2">
    <source>
        <dbReference type="SAM" id="Coils"/>
    </source>
</evidence>
<gene>
    <name evidence="5" type="primary">ygbF</name>
    <name evidence="5" type="ORF">CEE37_01460</name>
</gene>
<sequence length="277" mass="31408">MISGVKSNGEFKSAVGSYGFPIMCLFFFVSAIGFNGCASRSEILSFKENSEYIRTKLDTVNLNLQNLRMQVDAVQMRQDRLVEDMATQSDVRQFKAYMGSRLDDYEGQGLMLSAQINDLSQRLTGVAQSVDEMKYQTPRTIPTDSLEATIIINPELRQLYDQAYFDLTRGNYDLAKSGFSEYLKIYPDTELADNALYWLGETEYVNHNYERAKDIFAQICEKYPNGNKLPAALFKVGLCQITLKQVEEAKATFGELIQNHPATPEASQAEERLKELE</sequence>
<evidence type="ECO:0000256" key="3">
    <source>
        <dbReference type="SAM" id="Phobius"/>
    </source>
</evidence>
<keyword evidence="1" id="KW-0732">Signal</keyword>
<dbReference type="GO" id="GO:0051301">
    <property type="term" value="P:cell division"/>
    <property type="evidence" value="ECO:0007669"/>
    <property type="project" value="InterPro"/>
</dbReference>
<dbReference type="InterPro" id="IPR034706">
    <property type="entry name" value="CpoB"/>
</dbReference>
<dbReference type="SUPFAM" id="SSF48452">
    <property type="entry name" value="TPR-like"/>
    <property type="match status" value="1"/>
</dbReference>
<dbReference type="Gene3D" id="1.25.40.10">
    <property type="entry name" value="Tetratricopeptide repeat domain"/>
    <property type="match status" value="1"/>
</dbReference>
<reference evidence="5" key="1">
    <citation type="submission" date="2017-06" db="EMBL/GenBank/DDBJ databases">
        <title>Novel microbial phyla capable of carbon fixation and sulfur reduction in deep-sea sediments.</title>
        <authorList>
            <person name="Huang J."/>
            <person name="Baker B."/>
            <person name="Wang Y."/>
        </authorList>
    </citation>
    <scope>NUCLEOTIDE SEQUENCE [LARGE SCALE GENOMIC DNA]</scope>
    <source>
        <strain evidence="5">B3_LCP</strain>
    </source>
</reference>
<dbReference type="Proteomes" id="UP000319619">
    <property type="component" value="Unassembled WGS sequence"/>
</dbReference>
<keyword evidence="3" id="KW-0472">Membrane</keyword>
<dbReference type="InterPro" id="IPR039565">
    <property type="entry name" value="BamD-like"/>
</dbReference>
<keyword evidence="3" id="KW-0812">Transmembrane</keyword>
<evidence type="ECO:0000313" key="5">
    <source>
        <dbReference type="EMBL" id="TKJ42375.1"/>
    </source>
</evidence>
<dbReference type="HAMAP" id="MF_02066">
    <property type="entry name" value="CpoB"/>
    <property type="match status" value="1"/>
</dbReference>
<feature type="coiled-coil region" evidence="2">
    <location>
        <begin position="57"/>
        <end position="84"/>
    </location>
</feature>
<keyword evidence="3" id="KW-1133">Transmembrane helix</keyword>
<dbReference type="InterPro" id="IPR014162">
    <property type="entry name" value="CpoB_C"/>
</dbReference>
<dbReference type="EMBL" id="NJBN01000001">
    <property type="protein sequence ID" value="TKJ42375.1"/>
    <property type="molecule type" value="Genomic_DNA"/>
</dbReference>
<keyword evidence="2" id="KW-0175">Coiled coil</keyword>